<name>A0AAN9LQD9_CANGL</name>
<comment type="caution">
    <text evidence="1">The sequence shown here is derived from an EMBL/GenBank/DDBJ whole genome shotgun (WGS) entry which is preliminary data.</text>
</comment>
<proteinExistence type="predicted"/>
<keyword evidence="2" id="KW-1185">Reference proteome</keyword>
<dbReference type="AlphaFoldDB" id="A0AAN9LQD9"/>
<protein>
    <submittedName>
        <fullName evidence="1">Uncharacterized protein</fullName>
    </submittedName>
</protein>
<evidence type="ECO:0000313" key="1">
    <source>
        <dbReference type="EMBL" id="KAK7338308.1"/>
    </source>
</evidence>
<organism evidence="1 2">
    <name type="scientific">Canavalia gladiata</name>
    <name type="common">Sword bean</name>
    <name type="synonym">Dolichos gladiatus</name>
    <dbReference type="NCBI Taxonomy" id="3824"/>
    <lineage>
        <taxon>Eukaryota</taxon>
        <taxon>Viridiplantae</taxon>
        <taxon>Streptophyta</taxon>
        <taxon>Embryophyta</taxon>
        <taxon>Tracheophyta</taxon>
        <taxon>Spermatophyta</taxon>
        <taxon>Magnoliopsida</taxon>
        <taxon>eudicotyledons</taxon>
        <taxon>Gunneridae</taxon>
        <taxon>Pentapetalae</taxon>
        <taxon>rosids</taxon>
        <taxon>fabids</taxon>
        <taxon>Fabales</taxon>
        <taxon>Fabaceae</taxon>
        <taxon>Papilionoideae</taxon>
        <taxon>50 kb inversion clade</taxon>
        <taxon>NPAAA clade</taxon>
        <taxon>indigoferoid/millettioid clade</taxon>
        <taxon>Phaseoleae</taxon>
        <taxon>Canavalia</taxon>
    </lineage>
</organism>
<sequence>MVSNHRSSIRSNQKRNSYLQSFCSFLYFMQRMEQILGFRLLARGFCVTYQQLHIRKCMQISILLGPWDTYFRATLSLVEPEVQLSELEWRSKTTSCLWCIKGQDCQMCPYPEQPSLEQVSITKTSYYPKAFNQTYYYRSSSNTNLKWILVLMPFDQEIQGLLFNSWVRVLELATILIRISFRF</sequence>
<dbReference type="Proteomes" id="UP001367508">
    <property type="component" value="Unassembled WGS sequence"/>
</dbReference>
<reference evidence="1 2" key="1">
    <citation type="submission" date="2024-01" db="EMBL/GenBank/DDBJ databases">
        <title>The genomes of 5 underutilized Papilionoideae crops provide insights into root nodulation and disease resistanc.</title>
        <authorList>
            <person name="Jiang F."/>
        </authorList>
    </citation>
    <scope>NUCLEOTIDE SEQUENCE [LARGE SCALE GENOMIC DNA]</scope>
    <source>
        <strain evidence="1">LVBAO_FW01</strain>
        <tissue evidence="1">Leaves</tissue>
    </source>
</reference>
<dbReference type="EMBL" id="JAYMYQ010000004">
    <property type="protein sequence ID" value="KAK7338308.1"/>
    <property type="molecule type" value="Genomic_DNA"/>
</dbReference>
<evidence type="ECO:0000313" key="2">
    <source>
        <dbReference type="Proteomes" id="UP001367508"/>
    </source>
</evidence>
<accession>A0AAN9LQD9</accession>
<gene>
    <name evidence="1" type="ORF">VNO77_18914</name>
</gene>